<organism evidence="1 2">
    <name type="scientific">Nitrosospira briensis</name>
    <dbReference type="NCBI Taxonomy" id="35799"/>
    <lineage>
        <taxon>Bacteria</taxon>
        <taxon>Pseudomonadati</taxon>
        <taxon>Pseudomonadota</taxon>
        <taxon>Betaproteobacteria</taxon>
        <taxon>Nitrosomonadales</taxon>
        <taxon>Nitrosomonadaceae</taxon>
        <taxon>Nitrosospira</taxon>
    </lineage>
</organism>
<gene>
    <name evidence="1" type="ORF">SAMN05216386_1645</name>
</gene>
<evidence type="ECO:0000313" key="1">
    <source>
        <dbReference type="EMBL" id="SFN69141.1"/>
    </source>
</evidence>
<reference evidence="2" key="1">
    <citation type="submission" date="2016-10" db="EMBL/GenBank/DDBJ databases">
        <authorList>
            <person name="Varghese N."/>
        </authorList>
    </citation>
    <scope>NUCLEOTIDE SEQUENCE [LARGE SCALE GENOMIC DNA]</scope>
    <source>
        <strain evidence="2">Nsp8</strain>
    </source>
</reference>
<name>A0A1I5B3F6_9PROT</name>
<dbReference type="AlphaFoldDB" id="A0A1I5B3F6"/>
<evidence type="ECO:0000313" key="2">
    <source>
        <dbReference type="Proteomes" id="UP000183107"/>
    </source>
</evidence>
<sequence length="34" mass="3868">MKSIIDETAHDLSFVEPGDDIRVFSHQLLQAEIL</sequence>
<dbReference type="Proteomes" id="UP000183107">
    <property type="component" value="Unassembled WGS sequence"/>
</dbReference>
<protein>
    <submittedName>
        <fullName evidence="1">Uncharacterized protein</fullName>
    </submittedName>
</protein>
<accession>A0A1I5B3F6</accession>
<keyword evidence="2" id="KW-1185">Reference proteome</keyword>
<proteinExistence type="predicted"/>
<dbReference type="EMBL" id="FOVJ01000002">
    <property type="protein sequence ID" value="SFN69141.1"/>
    <property type="molecule type" value="Genomic_DNA"/>
</dbReference>